<dbReference type="SUPFAM" id="SSF52172">
    <property type="entry name" value="CheY-like"/>
    <property type="match status" value="1"/>
</dbReference>
<dbReference type="FunFam" id="3.30.450.40:FF:000083">
    <property type="entry name" value="Sensor histidine kinase/response regulator, putative (AFU_orthologue AFUA_4G00660)"/>
    <property type="match status" value="1"/>
</dbReference>
<dbReference type="FunFam" id="1.10.287.130:FF:000023">
    <property type="entry name" value="Sensor histidine kinase/response regulator, putative"/>
    <property type="match status" value="1"/>
</dbReference>
<dbReference type="InterPro" id="IPR029016">
    <property type="entry name" value="GAF-like_dom_sf"/>
</dbReference>
<dbReference type="Pfam" id="PF02518">
    <property type="entry name" value="HATPase_c"/>
    <property type="match status" value="1"/>
</dbReference>
<accession>A0A5N5WPW5</accession>
<dbReference type="SUPFAM" id="SSF47384">
    <property type="entry name" value="Homodimeric domain of signal transducing histidine kinase"/>
    <property type="match status" value="1"/>
</dbReference>
<dbReference type="PANTHER" id="PTHR43719">
    <property type="entry name" value="TWO-COMPONENT HISTIDINE KINASE"/>
    <property type="match status" value="1"/>
</dbReference>
<evidence type="ECO:0000259" key="7">
    <source>
        <dbReference type="PROSITE" id="PS50110"/>
    </source>
</evidence>
<dbReference type="FunFam" id="3.30.565.10:FF:000201">
    <property type="entry name" value="Sensor histidine kinase/response regulator, putative (AFU_orthologue AFUA_4G01020)"/>
    <property type="match status" value="1"/>
</dbReference>
<evidence type="ECO:0000256" key="4">
    <source>
        <dbReference type="PROSITE-ProRule" id="PRU00169"/>
    </source>
</evidence>
<evidence type="ECO:0000256" key="5">
    <source>
        <dbReference type="SAM" id="MobiDB-lite"/>
    </source>
</evidence>
<dbReference type="SUPFAM" id="SSF55874">
    <property type="entry name" value="ATPase domain of HSP90 chaperone/DNA topoisomerase II/histidine kinase"/>
    <property type="match status" value="1"/>
</dbReference>
<dbReference type="SMART" id="SM00448">
    <property type="entry name" value="REC"/>
    <property type="match status" value="1"/>
</dbReference>
<dbReference type="InterPro" id="IPR003018">
    <property type="entry name" value="GAF"/>
</dbReference>
<feature type="compositionally biased region" description="Polar residues" evidence="5">
    <location>
        <begin position="293"/>
        <end position="309"/>
    </location>
</feature>
<evidence type="ECO:0000313" key="9">
    <source>
        <dbReference type="Proteomes" id="UP000326565"/>
    </source>
</evidence>
<dbReference type="InterPro" id="IPR011006">
    <property type="entry name" value="CheY-like_superfamily"/>
</dbReference>
<dbReference type="InterPro" id="IPR036097">
    <property type="entry name" value="HisK_dim/P_sf"/>
</dbReference>
<feature type="region of interest" description="Disordered" evidence="5">
    <location>
        <begin position="259"/>
        <end position="309"/>
    </location>
</feature>
<organism evidence="8 9">
    <name type="scientific">Aspergillus leporis</name>
    <dbReference type="NCBI Taxonomy" id="41062"/>
    <lineage>
        <taxon>Eukaryota</taxon>
        <taxon>Fungi</taxon>
        <taxon>Dikarya</taxon>
        <taxon>Ascomycota</taxon>
        <taxon>Pezizomycotina</taxon>
        <taxon>Eurotiomycetes</taxon>
        <taxon>Eurotiomycetidae</taxon>
        <taxon>Eurotiales</taxon>
        <taxon>Aspergillaceae</taxon>
        <taxon>Aspergillus</taxon>
        <taxon>Aspergillus subgen. Circumdati</taxon>
    </lineage>
</organism>
<dbReference type="GO" id="GO:0000155">
    <property type="term" value="F:phosphorelay sensor kinase activity"/>
    <property type="evidence" value="ECO:0007669"/>
    <property type="project" value="InterPro"/>
</dbReference>
<dbReference type="InterPro" id="IPR003661">
    <property type="entry name" value="HisK_dim/P_dom"/>
</dbReference>
<proteinExistence type="predicted"/>
<dbReference type="CDD" id="cd00082">
    <property type="entry name" value="HisKA"/>
    <property type="match status" value="1"/>
</dbReference>
<keyword evidence="1 4" id="KW-0597">Phosphoprotein</keyword>
<dbReference type="PROSITE" id="PS50109">
    <property type="entry name" value="HIS_KIN"/>
    <property type="match status" value="1"/>
</dbReference>
<dbReference type="EMBL" id="ML732350">
    <property type="protein sequence ID" value="KAB8069240.1"/>
    <property type="molecule type" value="Genomic_DNA"/>
</dbReference>
<dbReference type="InterPro" id="IPR004358">
    <property type="entry name" value="Sig_transdc_His_kin-like_C"/>
</dbReference>
<evidence type="ECO:0008006" key="10">
    <source>
        <dbReference type="Google" id="ProtNLM"/>
    </source>
</evidence>
<dbReference type="CDD" id="cd17546">
    <property type="entry name" value="REC_hyHK_CKI1_RcsC-like"/>
    <property type="match status" value="1"/>
</dbReference>
<dbReference type="InterPro" id="IPR005467">
    <property type="entry name" value="His_kinase_dom"/>
</dbReference>
<keyword evidence="2" id="KW-0808">Transferase</keyword>
<dbReference type="Proteomes" id="UP000326565">
    <property type="component" value="Unassembled WGS sequence"/>
</dbReference>
<sequence length="1183" mass="129832">MMAASVPRPPPTDAERERIRELSRYYCTIDHIPSLPQSSNRETQEEVGTGLPQDVRLSSDISLTALAQLGVLRFGCNRAFVSIIDDGNQHIIAEATGSISLRNKDKYQSDEAVYLGTRTIDLAWGVCPHTVALFTGQDMSNAADTPNMIANGSRFIVYDFTQEEVFKDRPYVLEWPYFRFYAEVPLYSPSGFVLGSFCIVDNKPRPWGSFGDEEVTALQEIADAVAQHLEKVRICHNHSRADKLVKGLTDFVKDLGEFDPTELPRPISRQPTLSVLKPPRGQPSVTGRGPTNDGGNNENLNMTGSTSSEVELSSLFSGVTCSEQTKTSSFPYNPPRSSTPTPAEDSFNSKDTTDGDDTLDVSVKRCVGISDQTAQIFARASVTLRDSMDLDGVLFLDASRCNSGVVPSDNDSGSWEPLPATANPEFLIEPVPSPLVLPGVGLLSKADEKPCEVLGSAQKTPFNTDPGNFTVTEALLNQMIVAFPQGHLFNLHDWVEDDKSASGGSLESDDQDSETRILRDICRQLYRHLPDAYSVLWSPLWCWRQSRWLAGTLVWSRGNDRALGMHELHYFKVLGHSIISEVARIDWSNTQQTKSDFISSVSHEIRSPLHGMLASAEVLEGTPLQPAQLHWLNMLKSCGLTLFDTLNHLLDFAKINNLTIADGTSDDQSRANERHLMTSFDLDTLIEEVTRIQYLGQRAPKEVVAFATPDSPTAARDGKNSTDGMTVVVRIAERRTWKVRSIAGAWRRIVMNLLGNSLKFTSSGFVEVSLSKVTRQSDPRSIFAHLSVTDTGCGIAPDFLKHKLFSPFAQENTLSEGLGLGFSIVRQLVESLGGHINVQSEVGVGTQVDVYIPVHPFDNDDALSAVASDIPITASLIGFNGYPDPKEAPTGILPAEAKRKLAIRSSLTPVLMAQSGWRLSLAESLEHASGDIAIVEEAEYAKATNDGQLRLELGEKLGIKYFIILSCTKPLLRDPLPSNVIRVSQPFGPEQFQAVLERVQKLYLESLEDRGTSPTPEVIPAVPQKPPPDPILLTSPDITKTTNPGLLFCAPQQPPEDSSKGIHVLIVDDNDINLKILATFVRKLGCSYDTASNGLIALNTYKASSRRYDFVLMDVSMPVMDGILSTSQIRRFEKKNSLPPSRIIAVTGVGASDTQQQALAAGMDDYMVKPVRLTALKKMMNLS</sequence>
<feature type="modified residue" description="4-aspartylphosphate" evidence="4">
    <location>
        <position position="1114"/>
    </location>
</feature>
<dbReference type="Gene3D" id="1.10.287.130">
    <property type="match status" value="1"/>
</dbReference>
<dbReference type="InterPro" id="IPR036890">
    <property type="entry name" value="HATPase_C_sf"/>
</dbReference>
<dbReference type="SUPFAM" id="SSF55781">
    <property type="entry name" value="GAF domain-like"/>
    <property type="match status" value="1"/>
</dbReference>
<reference evidence="8 9" key="1">
    <citation type="submission" date="2019-04" db="EMBL/GenBank/DDBJ databases">
        <title>Friends and foes A comparative genomics study of 23 Aspergillus species from section Flavi.</title>
        <authorList>
            <consortium name="DOE Joint Genome Institute"/>
            <person name="Kjaerbolling I."/>
            <person name="Vesth T."/>
            <person name="Frisvad J.C."/>
            <person name="Nybo J.L."/>
            <person name="Theobald S."/>
            <person name="Kildgaard S."/>
            <person name="Isbrandt T."/>
            <person name="Kuo A."/>
            <person name="Sato A."/>
            <person name="Lyhne E.K."/>
            <person name="Kogle M.E."/>
            <person name="Wiebenga A."/>
            <person name="Kun R.S."/>
            <person name="Lubbers R.J."/>
            <person name="Makela M.R."/>
            <person name="Barry K."/>
            <person name="Chovatia M."/>
            <person name="Clum A."/>
            <person name="Daum C."/>
            <person name="Haridas S."/>
            <person name="He G."/>
            <person name="LaButti K."/>
            <person name="Lipzen A."/>
            <person name="Mondo S."/>
            <person name="Riley R."/>
            <person name="Salamov A."/>
            <person name="Simmons B.A."/>
            <person name="Magnuson J.K."/>
            <person name="Henrissat B."/>
            <person name="Mortensen U.H."/>
            <person name="Larsen T.O."/>
            <person name="Devries R.P."/>
            <person name="Grigoriev I.V."/>
            <person name="Machida M."/>
            <person name="Baker S.E."/>
            <person name="Andersen M.R."/>
        </authorList>
    </citation>
    <scope>NUCLEOTIDE SEQUENCE [LARGE SCALE GENOMIC DNA]</scope>
    <source>
        <strain evidence="8 9">CBS 151.66</strain>
    </source>
</reference>
<protein>
    <recommendedName>
        <fullName evidence="10">Sensor histidine kinase</fullName>
    </recommendedName>
</protein>
<dbReference type="AlphaFoldDB" id="A0A5N5WPW5"/>
<evidence type="ECO:0000256" key="2">
    <source>
        <dbReference type="ARBA" id="ARBA00022679"/>
    </source>
</evidence>
<evidence type="ECO:0000256" key="1">
    <source>
        <dbReference type="ARBA" id="ARBA00022553"/>
    </source>
</evidence>
<keyword evidence="3" id="KW-0418">Kinase</keyword>
<dbReference type="OrthoDB" id="303614at2759"/>
<keyword evidence="9" id="KW-1185">Reference proteome</keyword>
<dbReference type="SMART" id="SM00388">
    <property type="entry name" value="HisKA"/>
    <property type="match status" value="1"/>
</dbReference>
<dbReference type="Gene3D" id="3.30.565.10">
    <property type="entry name" value="Histidine kinase-like ATPase, C-terminal domain"/>
    <property type="match status" value="1"/>
</dbReference>
<dbReference type="PANTHER" id="PTHR43719:SF11">
    <property type="entry name" value="HISTIDINE KINASE_RESPONSE REGULATOR, PUTATIVE-RELATED"/>
    <property type="match status" value="1"/>
</dbReference>
<dbReference type="Gene3D" id="3.30.450.40">
    <property type="match status" value="1"/>
</dbReference>
<dbReference type="InterPro" id="IPR003594">
    <property type="entry name" value="HATPase_dom"/>
</dbReference>
<dbReference type="Pfam" id="PF01590">
    <property type="entry name" value="GAF"/>
    <property type="match status" value="1"/>
</dbReference>
<dbReference type="InterPro" id="IPR050956">
    <property type="entry name" value="2C_system_His_kinase"/>
</dbReference>
<feature type="compositionally biased region" description="Polar residues" evidence="5">
    <location>
        <begin position="324"/>
        <end position="341"/>
    </location>
</feature>
<feature type="region of interest" description="Disordered" evidence="5">
    <location>
        <begin position="324"/>
        <end position="358"/>
    </location>
</feature>
<feature type="domain" description="Histidine kinase" evidence="6">
    <location>
        <begin position="600"/>
        <end position="856"/>
    </location>
</feature>
<dbReference type="Gene3D" id="3.40.50.2300">
    <property type="match status" value="1"/>
</dbReference>
<gene>
    <name evidence="8" type="ORF">BDV29DRAFT_57042</name>
</gene>
<dbReference type="PRINTS" id="PR00344">
    <property type="entry name" value="BCTRLSENSOR"/>
</dbReference>
<dbReference type="PROSITE" id="PS50110">
    <property type="entry name" value="RESPONSE_REGULATORY"/>
    <property type="match status" value="1"/>
</dbReference>
<dbReference type="Pfam" id="PF00072">
    <property type="entry name" value="Response_reg"/>
    <property type="match status" value="1"/>
</dbReference>
<dbReference type="SMART" id="SM00387">
    <property type="entry name" value="HATPase_c"/>
    <property type="match status" value="1"/>
</dbReference>
<evidence type="ECO:0000313" key="8">
    <source>
        <dbReference type="EMBL" id="KAB8069240.1"/>
    </source>
</evidence>
<dbReference type="InterPro" id="IPR001789">
    <property type="entry name" value="Sig_transdc_resp-reg_receiver"/>
</dbReference>
<dbReference type="Pfam" id="PF00512">
    <property type="entry name" value="HisKA"/>
    <property type="match status" value="1"/>
</dbReference>
<evidence type="ECO:0000256" key="3">
    <source>
        <dbReference type="ARBA" id="ARBA00022777"/>
    </source>
</evidence>
<evidence type="ECO:0000259" key="6">
    <source>
        <dbReference type="PROSITE" id="PS50109"/>
    </source>
</evidence>
<name>A0A5N5WPW5_9EURO</name>
<feature type="domain" description="Response regulatory" evidence="7">
    <location>
        <begin position="1063"/>
        <end position="1183"/>
    </location>
</feature>